<keyword evidence="1" id="KW-0472">Membrane</keyword>
<feature type="transmembrane region" description="Helical" evidence="1">
    <location>
        <begin position="72"/>
        <end position="91"/>
    </location>
</feature>
<protein>
    <submittedName>
        <fullName evidence="2">Uncharacterized protein</fullName>
    </submittedName>
</protein>
<dbReference type="Proteomes" id="UP001169760">
    <property type="component" value="Unassembled WGS sequence"/>
</dbReference>
<evidence type="ECO:0000313" key="3">
    <source>
        <dbReference type="Proteomes" id="UP001169760"/>
    </source>
</evidence>
<feature type="transmembrane region" description="Helical" evidence="1">
    <location>
        <begin position="20"/>
        <end position="39"/>
    </location>
</feature>
<organism evidence="2 3">
    <name type="scientific">Saccharophagus degradans</name>
    <dbReference type="NCBI Taxonomy" id="86304"/>
    <lineage>
        <taxon>Bacteria</taxon>
        <taxon>Pseudomonadati</taxon>
        <taxon>Pseudomonadota</taxon>
        <taxon>Gammaproteobacteria</taxon>
        <taxon>Cellvibrionales</taxon>
        <taxon>Cellvibrionaceae</taxon>
        <taxon>Saccharophagus</taxon>
    </lineage>
</organism>
<feature type="transmembrane region" description="Helical" evidence="1">
    <location>
        <begin position="97"/>
        <end position="119"/>
    </location>
</feature>
<evidence type="ECO:0000256" key="1">
    <source>
        <dbReference type="SAM" id="Phobius"/>
    </source>
</evidence>
<dbReference type="RefSeq" id="WP_303489916.1">
    <property type="nucleotide sequence ID" value="NZ_JAUOPB010000001.1"/>
</dbReference>
<reference evidence="2" key="1">
    <citation type="submission" date="2023-07" db="EMBL/GenBank/DDBJ databases">
        <title>Genome content predicts the carbon catabolic preferences of heterotrophic bacteria.</title>
        <authorList>
            <person name="Gralka M."/>
        </authorList>
    </citation>
    <scope>NUCLEOTIDE SEQUENCE</scope>
    <source>
        <strain evidence="2">I3M17_2</strain>
    </source>
</reference>
<evidence type="ECO:0000313" key="2">
    <source>
        <dbReference type="EMBL" id="MDO6420846.1"/>
    </source>
</evidence>
<name>A0AAW7WZ11_9GAMM</name>
<feature type="transmembrane region" description="Helical" evidence="1">
    <location>
        <begin position="45"/>
        <end position="67"/>
    </location>
</feature>
<proteinExistence type="predicted"/>
<comment type="caution">
    <text evidence="2">The sequence shown here is derived from an EMBL/GenBank/DDBJ whole genome shotgun (WGS) entry which is preliminary data.</text>
</comment>
<dbReference type="EMBL" id="JAUOPB010000001">
    <property type="protein sequence ID" value="MDO6420846.1"/>
    <property type="molecule type" value="Genomic_DNA"/>
</dbReference>
<sequence>MRKKNPKYYREKADKALVRFNSIIVISSLLALVAAETFPKEKWVIITWWFLLFWSSVVVVTLVVSLIEKKSIYINAALLSVIGSLSLYSVIVRDDVWVLMFSYLIALFFVGSAGIQVLLNRKKT</sequence>
<keyword evidence="1" id="KW-1133">Transmembrane helix</keyword>
<gene>
    <name evidence="2" type="ORF">Q4521_00020</name>
</gene>
<dbReference type="AlphaFoldDB" id="A0AAW7WZ11"/>
<accession>A0AAW7WZ11</accession>
<keyword evidence="1" id="KW-0812">Transmembrane</keyword>